<feature type="domain" description="Lumazine-binding" evidence="4">
    <location>
        <begin position="98"/>
        <end position="194"/>
    </location>
</feature>
<dbReference type="Gene3D" id="2.40.30.20">
    <property type="match status" value="2"/>
</dbReference>
<proteinExistence type="predicted"/>
<dbReference type="InterPro" id="IPR001783">
    <property type="entry name" value="Lumazine-bd"/>
</dbReference>
<gene>
    <name evidence="5" type="ORF">ACFP5Y_03060</name>
</gene>
<dbReference type="RefSeq" id="WP_137628880.1">
    <property type="nucleotide sequence ID" value="NZ_BJDJ01000013.1"/>
</dbReference>
<protein>
    <recommendedName>
        <fullName evidence="2">Riboflavin synthase</fullName>
        <ecNumber evidence="2">2.5.1.9</ecNumber>
    </recommendedName>
</protein>
<evidence type="ECO:0000313" key="6">
    <source>
        <dbReference type="Proteomes" id="UP001596282"/>
    </source>
</evidence>
<dbReference type="Proteomes" id="UP001596282">
    <property type="component" value="Unassembled WGS sequence"/>
</dbReference>
<dbReference type="InterPro" id="IPR026017">
    <property type="entry name" value="Lumazine-bd_dom"/>
</dbReference>
<evidence type="ECO:0000256" key="2">
    <source>
        <dbReference type="NCBIfam" id="TIGR00187"/>
    </source>
</evidence>
<dbReference type="EC" id="2.5.1.9" evidence="2"/>
<dbReference type="GO" id="GO:0004746">
    <property type="term" value="F:riboflavin synthase activity"/>
    <property type="evidence" value="ECO:0007669"/>
    <property type="project" value="UniProtKB-EC"/>
</dbReference>
<keyword evidence="1" id="KW-0677">Repeat</keyword>
<dbReference type="NCBIfam" id="NF009566">
    <property type="entry name" value="PRK13020.1"/>
    <property type="match status" value="1"/>
</dbReference>
<dbReference type="NCBIfam" id="TIGR00187">
    <property type="entry name" value="ribE"/>
    <property type="match status" value="1"/>
</dbReference>
<dbReference type="SUPFAM" id="SSF63380">
    <property type="entry name" value="Riboflavin synthase domain-like"/>
    <property type="match status" value="2"/>
</dbReference>
<evidence type="ECO:0000259" key="4">
    <source>
        <dbReference type="PROSITE" id="PS51177"/>
    </source>
</evidence>
<evidence type="ECO:0000313" key="5">
    <source>
        <dbReference type="EMBL" id="MFC6180203.1"/>
    </source>
</evidence>
<name>A0ABW1RXL9_9LACO</name>
<keyword evidence="5" id="KW-0808">Transferase</keyword>
<dbReference type="Pfam" id="PF00677">
    <property type="entry name" value="Lum_binding"/>
    <property type="match status" value="2"/>
</dbReference>
<dbReference type="PIRSF" id="PIRSF000498">
    <property type="entry name" value="Riboflavin_syn_A"/>
    <property type="match status" value="1"/>
</dbReference>
<evidence type="ECO:0000256" key="1">
    <source>
        <dbReference type="ARBA" id="ARBA00022737"/>
    </source>
</evidence>
<accession>A0ABW1RXL9</accession>
<dbReference type="PANTHER" id="PTHR21098:SF0">
    <property type="entry name" value="RIBOFLAVIN SYNTHASE"/>
    <property type="match status" value="1"/>
</dbReference>
<dbReference type="InterPro" id="IPR023366">
    <property type="entry name" value="ATP_synth_asu-like_sf"/>
</dbReference>
<dbReference type="CDD" id="cd00402">
    <property type="entry name" value="Riboflavin_synthase_like"/>
    <property type="match status" value="1"/>
</dbReference>
<dbReference type="PANTHER" id="PTHR21098">
    <property type="entry name" value="RIBOFLAVIN SYNTHASE ALPHA CHAIN"/>
    <property type="match status" value="1"/>
</dbReference>
<dbReference type="PROSITE" id="PS51177">
    <property type="entry name" value="LUMAZINE_BIND"/>
    <property type="match status" value="2"/>
</dbReference>
<reference evidence="6" key="1">
    <citation type="journal article" date="2019" name="Int. J. Syst. Evol. Microbiol.">
        <title>The Global Catalogue of Microorganisms (GCM) 10K type strain sequencing project: providing services to taxonomists for standard genome sequencing and annotation.</title>
        <authorList>
            <consortium name="The Broad Institute Genomics Platform"/>
            <consortium name="The Broad Institute Genome Sequencing Center for Infectious Disease"/>
            <person name="Wu L."/>
            <person name="Ma J."/>
        </authorList>
    </citation>
    <scope>NUCLEOTIDE SEQUENCE [LARGE SCALE GENOMIC DNA]</scope>
    <source>
        <strain evidence="6">CCM 8933</strain>
    </source>
</reference>
<comment type="caution">
    <text evidence="5">The sequence shown here is derived from an EMBL/GenBank/DDBJ whole genome shotgun (WGS) entry which is preliminary data.</text>
</comment>
<keyword evidence="6" id="KW-1185">Reference proteome</keyword>
<feature type="repeat" description="Lumazine-binding" evidence="3">
    <location>
        <begin position="1"/>
        <end position="97"/>
    </location>
</feature>
<dbReference type="EMBL" id="JBHSSC010000007">
    <property type="protein sequence ID" value="MFC6180203.1"/>
    <property type="molecule type" value="Genomic_DNA"/>
</dbReference>
<organism evidence="5 6">
    <name type="scientific">Lactiplantibacillus daowaiensis</name>
    <dbReference type="NCBI Taxonomy" id="2559918"/>
    <lineage>
        <taxon>Bacteria</taxon>
        <taxon>Bacillati</taxon>
        <taxon>Bacillota</taxon>
        <taxon>Bacilli</taxon>
        <taxon>Lactobacillales</taxon>
        <taxon>Lactobacillaceae</taxon>
        <taxon>Lactiplantibacillus</taxon>
    </lineage>
</organism>
<feature type="domain" description="Lumazine-binding" evidence="4">
    <location>
        <begin position="1"/>
        <end position="97"/>
    </location>
</feature>
<sequence length="199" mass="21298">MFTGIVQTQGKVTQIQHQGQTLRLTITAPTIVTPDLKLGDSIAVNGACLTATTLTDSTFTVDVMPESVRRTNLGQLHPGQAVNLERALAANGRLDGHFVLGHVDYLSQLKRRQVDQNAIKLWFSLPAAYQALVVEKGSVAVDGVSLTVVAVTATSFEIDLIPHSRLITTLGALKIGAAVNIETDILGKYLAKQTQVEGK</sequence>
<evidence type="ECO:0000256" key="3">
    <source>
        <dbReference type="PROSITE-ProRule" id="PRU00524"/>
    </source>
</evidence>
<feature type="repeat" description="Lumazine-binding" evidence="3">
    <location>
        <begin position="98"/>
        <end position="194"/>
    </location>
</feature>
<dbReference type="InterPro" id="IPR017938">
    <property type="entry name" value="Riboflavin_synthase-like_b-brl"/>
</dbReference>
<dbReference type="NCBIfam" id="NF006767">
    <property type="entry name" value="PRK09289.1"/>
    <property type="match status" value="1"/>
</dbReference>